<dbReference type="OrthoDB" id="9796740at2"/>
<dbReference type="Proteomes" id="UP000000269">
    <property type="component" value="Chromosome"/>
</dbReference>
<dbReference type="Pfam" id="PF10135">
    <property type="entry name" value="Rod-binding"/>
    <property type="match status" value="1"/>
</dbReference>
<evidence type="ECO:0000256" key="1">
    <source>
        <dbReference type="SAM" id="MobiDB-lite"/>
    </source>
</evidence>
<keyword evidence="4" id="KW-1185">Reference proteome</keyword>
<sequence>MVNLNPINPLSQIDKTANIKSTGDQKKLMEVCREFESIFINTILKQSRSSLNAEGLTEKSYARQLMEELHDEELSKEMAEGQGVGLARELYKQLSRNTLKPALSESDGEEESAAVESVDL</sequence>
<feature type="compositionally biased region" description="Acidic residues" evidence="1">
    <location>
        <begin position="106"/>
        <end position="120"/>
    </location>
</feature>
<evidence type="ECO:0000313" key="3">
    <source>
        <dbReference type="EMBL" id="ABW20079.1"/>
    </source>
</evidence>
<dbReference type="eggNOG" id="COG3951">
    <property type="taxonomic scope" value="Bacteria"/>
</dbReference>
<dbReference type="EMBL" id="CP000853">
    <property type="protein sequence ID" value="ABW20079.1"/>
    <property type="molecule type" value="Genomic_DNA"/>
</dbReference>
<name>A8MJU7_ALKOO</name>
<proteinExistence type="predicted"/>
<dbReference type="RefSeq" id="WP_012160386.1">
    <property type="nucleotide sequence ID" value="NC_009922.1"/>
</dbReference>
<evidence type="ECO:0000259" key="2">
    <source>
        <dbReference type="Pfam" id="PF10135"/>
    </source>
</evidence>
<dbReference type="InterPro" id="IPR019301">
    <property type="entry name" value="Flagellar_prot_FlgJ_N"/>
</dbReference>
<dbReference type="STRING" id="350688.Clos_2548"/>
<reference evidence="4" key="1">
    <citation type="submission" date="2007-10" db="EMBL/GenBank/DDBJ databases">
        <title>Complete genome of Alkaliphilus oremlandii OhILAs.</title>
        <authorList>
            <person name="Copeland A."/>
            <person name="Lucas S."/>
            <person name="Lapidus A."/>
            <person name="Barry K."/>
            <person name="Detter J.C."/>
            <person name="Glavina del Rio T."/>
            <person name="Hammon N."/>
            <person name="Israni S."/>
            <person name="Dalin E."/>
            <person name="Tice H."/>
            <person name="Pitluck S."/>
            <person name="Chain P."/>
            <person name="Malfatti S."/>
            <person name="Shin M."/>
            <person name="Vergez L."/>
            <person name="Schmutz J."/>
            <person name="Larimer F."/>
            <person name="Land M."/>
            <person name="Hauser L."/>
            <person name="Kyrpides N."/>
            <person name="Mikhailova N."/>
            <person name="Stolz J.F."/>
            <person name="Dawson A."/>
            <person name="Fisher E."/>
            <person name="Crable B."/>
            <person name="Perera E."/>
            <person name="Lisak J."/>
            <person name="Ranganathan M."/>
            <person name="Basu P."/>
            <person name="Richardson P."/>
        </authorList>
    </citation>
    <scope>NUCLEOTIDE SEQUENCE [LARGE SCALE GENOMIC DNA]</scope>
    <source>
        <strain evidence="4">OhILAs</strain>
    </source>
</reference>
<evidence type="ECO:0000313" key="4">
    <source>
        <dbReference type="Proteomes" id="UP000000269"/>
    </source>
</evidence>
<organism evidence="3 4">
    <name type="scientific">Alkaliphilus oremlandii (strain OhILAs)</name>
    <name type="common">Clostridium oremlandii (strain OhILAs)</name>
    <dbReference type="NCBI Taxonomy" id="350688"/>
    <lineage>
        <taxon>Bacteria</taxon>
        <taxon>Bacillati</taxon>
        <taxon>Bacillota</taxon>
        <taxon>Clostridia</taxon>
        <taxon>Peptostreptococcales</taxon>
        <taxon>Natronincolaceae</taxon>
        <taxon>Alkaliphilus</taxon>
    </lineage>
</organism>
<dbReference type="AlphaFoldDB" id="A8MJU7"/>
<feature type="region of interest" description="Disordered" evidence="1">
    <location>
        <begin position="100"/>
        <end position="120"/>
    </location>
</feature>
<dbReference type="HOGENOM" id="CLU_155700_0_1_9"/>
<dbReference type="PRINTS" id="PR01002">
    <property type="entry name" value="FLGFLGJ"/>
</dbReference>
<gene>
    <name evidence="3" type="ordered locus">Clos_2548</name>
</gene>
<accession>A8MJU7</accession>
<protein>
    <recommendedName>
        <fullName evidence="2">Flagellar protein FlgJ N-terminal domain-containing protein</fullName>
    </recommendedName>
</protein>
<feature type="domain" description="Flagellar protein FlgJ N-terminal" evidence="2">
    <location>
        <begin position="45"/>
        <end position="93"/>
    </location>
</feature>
<dbReference type="KEGG" id="aoe:Clos_2548"/>